<dbReference type="RefSeq" id="WP_142742582.1">
    <property type="nucleotide sequence ID" value="NZ_CP038228.1"/>
</dbReference>
<accession>A0A514EEW1</accession>
<evidence type="ECO:0000313" key="3">
    <source>
        <dbReference type="Proteomes" id="UP000319349"/>
    </source>
</evidence>
<gene>
    <name evidence="2" type="ORF">E4A48_13520</name>
</gene>
<sequence>MKVVSSVLIAFLALFIFRNYAKATPDDSERGEGPTVGEAMEALSQNGLLRQQQILERLLERIGERQDEHSRYIRDLTGNNLATVLSFQGDYLSSIRVFPVSYSQNSNIEVVYPATGCLKLKKADVSISKLARDKKILIINEAHHVPETRWLPISILPALKESGYHYLALEALSENGASVGERGYANFDTGSYTNEPIYSELIRRALALGFTLIRYDTAVDAGQEERESTQAKNILKILKDDPLAKVLIVAGYRHAAKNDQGAGGGGRLQQD</sequence>
<keyword evidence="1" id="KW-0732">Signal</keyword>
<evidence type="ECO:0000256" key="1">
    <source>
        <dbReference type="SAM" id="SignalP"/>
    </source>
</evidence>
<feature type="signal peptide" evidence="1">
    <location>
        <begin position="1"/>
        <end position="23"/>
    </location>
</feature>
<dbReference type="AlphaFoldDB" id="A0A514EEW1"/>
<organism evidence="2 3">
    <name type="scientific">Xanthomonas cerealis pv. cerealis</name>
    <dbReference type="NCBI Taxonomy" id="152263"/>
    <lineage>
        <taxon>Bacteria</taxon>
        <taxon>Pseudomonadati</taxon>
        <taxon>Pseudomonadota</taxon>
        <taxon>Gammaproteobacteria</taxon>
        <taxon>Lysobacterales</taxon>
        <taxon>Lysobacteraceae</taxon>
        <taxon>Xanthomonas</taxon>
        <taxon>Xanthomonas translucens group</taxon>
        <taxon>Xanthomonas cerealis</taxon>
    </lineage>
</organism>
<keyword evidence="3" id="KW-1185">Reference proteome</keyword>
<evidence type="ECO:0000313" key="2">
    <source>
        <dbReference type="EMBL" id="QDI04570.1"/>
    </source>
</evidence>
<protein>
    <submittedName>
        <fullName evidence="2">Uncharacterized protein</fullName>
    </submittedName>
</protein>
<name>A0A514EEW1_9XANT</name>
<proteinExistence type="predicted"/>
<feature type="chain" id="PRO_5021840555" evidence="1">
    <location>
        <begin position="24"/>
        <end position="271"/>
    </location>
</feature>
<dbReference type="Proteomes" id="UP000319349">
    <property type="component" value="Chromosome"/>
</dbReference>
<reference evidence="2 3" key="1">
    <citation type="submission" date="2019-03" db="EMBL/GenBank/DDBJ databases">
        <title>Tal1 in Xanthomonas translucens pv. cerealis Contributes to Virulence in Bacterial Leaf Streak of Wheat.</title>
        <authorList>
            <person name="Shah S.M.A."/>
            <person name="Haq F."/>
            <person name="Ma W."/>
            <person name="Xu X."/>
            <person name="Wang S."/>
            <person name="Xu Z."/>
            <person name="Zou L."/>
            <person name="Zhu B."/>
            <person name="Chen G."/>
        </authorList>
    </citation>
    <scope>NUCLEOTIDE SEQUENCE [LARGE SCALE GENOMIC DNA]</scope>
    <source>
        <strain evidence="2 3">01</strain>
    </source>
</reference>
<dbReference type="EMBL" id="CP038228">
    <property type="protein sequence ID" value="QDI04570.1"/>
    <property type="molecule type" value="Genomic_DNA"/>
</dbReference>